<evidence type="ECO:0000256" key="3">
    <source>
        <dbReference type="ARBA" id="ARBA00022737"/>
    </source>
</evidence>
<feature type="chain" id="PRO_5042844577" description="LRRCT domain-containing protein" evidence="4">
    <location>
        <begin position="30"/>
        <end position="483"/>
    </location>
</feature>
<dbReference type="SMART" id="SM00082">
    <property type="entry name" value="LRRCT"/>
    <property type="match status" value="1"/>
</dbReference>
<dbReference type="InterPro" id="IPR000483">
    <property type="entry name" value="Cys-rich_flank_reg_C"/>
</dbReference>
<comment type="caution">
    <text evidence="6">The sequence shown here is derived from an EMBL/GenBank/DDBJ whole genome shotgun (WGS) entry which is preliminary data.</text>
</comment>
<feature type="signal peptide" evidence="4">
    <location>
        <begin position="1"/>
        <end position="29"/>
    </location>
</feature>
<evidence type="ECO:0000259" key="5">
    <source>
        <dbReference type="SMART" id="SM00082"/>
    </source>
</evidence>
<evidence type="ECO:0000313" key="7">
    <source>
        <dbReference type="Proteomes" id="UP001381693"/>
    </source>
</evidence>
<dbReference type="InterPro" id="IPR032675">
    <property type="entry name" value="LRR_dom_sf"/>
</dbReference>
<organism evidence="6 7">
    <name type="scientific">Halocaridina rubra</name>
    <name type="common">Hawaiian red shrimp</name>
    <dbReference type="NCBI Taxonomy" id="373956"/>
    <lineage>
        <taxon>Eukaryota</taxon>
        <taxon>Metazoa</taxon>
        <taxon>Ecdysozoa</taxon>
        <taxon>Arthropoda</taxon>
        <taxon>Crustacea</taxon>
        <taxon>Multicrustacea</taxon>
        <taxon>Malacostraca</taxon>
        <taxon>Eumalacostraca</taxon>
        <taxon>Eucarida</taxon>
        <taxon>Decapoda</taxon>
        <taxon>Pleocyemata</taxon>
        <taxon>Caridea</taxon>
        <taxon>Atyoidea</taxon>
        <taxon>Atyidae</taxon>
        <taxon>Halocaridina</taxon>
    </lineage>
</organism>
<dbReference type="PROSITE" id="PS51450">
    <property type="entry name" value="LRR"/>
    <property type="match status" value="6"/>
</dbReference>
<dbReference type="SUPFAM" id="SSF52058">
    <property type="entry name" value="L domain-like"/>
    <property type="match status" value="1"/>
</dbReference>
<evidence type="ECO:0000313" key="6">
    <source>
        <dbReference type="EMBL" id="KAK7069228.1"/>
    </source>
</evidence>
<evidence type="ECO:0000256" key="2">
    <source>
        <dbReference type="ARBA" id="ARBA00022729"/>
    </source>
</evidence>
<dbReference type="PANTHER" id="PTHR24369:SF210">
    <property type="entry name" value="CHAOPTIN-RELATED"/>
    <property type="match status" value="1"/>
</dbReference>
<protein>
    <recommendedName>
        <fullName evidence="5">LRRCT domain-containing protein</fullName>
    </recommendedName>
</protein>
<dbReference type="EMBL" id="JAXCGZ010016995">
    <property type="protein sequence ID" value="KAK7069228.1"/>
    <property type="molecule type" value="Genomic_DNA"/>
</dbReference>
<name>A0AAN8WVH6_HALRR</name>
<evidence type="ECO:0000256" key="4">
    <source>
        <dbReference type="SAM" id="SignalP"/>
    </source>
</evidence>
<dbReference type="InterPro" id="IPR050541">
    <property type="entry name" value="LRR_TM_domain-containing"/>
</dbReference>
<dbReference type="InterPro" id="IPR001611">
    <property type="entry name" value="Leu-rich_rpt"/>
</dbReference>
<sequence length="483" mass="54155">MFANTKSLLSVVKAVVVVVVSITVLLGEAKTAEGGACLPPNDIEPCTCKEKNKGPSIICENASEEAILNSLAVLKKRSSVIYRLMFRSCDFQRVHDYFFLGLDVEHLTMSRSNISVVEESSLRTLAGTLQTLDLSYNNLHTVPTAALEHLQSLSFLNLNYNQIKILGQSAFSGLRGLERLSLYDNQMVHIEENAFSGTGDKLFRLNLGKNHLENIPNLQTLSKLQVLTLSENRISRVRVGDFKGLKKLDMLMLENNNIRALEANAFSELSALNSLNIKHNDISNISELAFAGLEDNLEWLELGHNRLDHIPSHALRTLQNLRQLDLDSNRIDNVPEDAFEGYGGNIKFMMLSRNNINYIPHMTFFDLHSLEWLKLSHNDLTALTEETVLPILDTLTMIDVSHNPLTCSCELMWLRSWLQDFTERETYKSFAQHNCFTENGHTKDVMGLSAKELGCPEYSKDDGACHYLAPNLAAATVVLAVLM</sequence>
<keyword evidence="3" id="KW-0677">Repeat</keyword>
<gene>
    <name evidence="6" type="ORF">SK128_003222</name>
</gene>
<dbReference type="Gene3D" id="3.80.10.10">
    <property type="entry name" value="Ribonuclease Inhibitor"/>
    <property type="match status" value="2"/>
</dbReference>
<dbReference type="AlphaFoldDB" id="A0AAN8WVH6"/>
<dbReference type="PANTHER" id="PTHR24369">
    <property type="entry name" value="ANTIGEN BSP, PUTATIVE-RELATED"/>
    <property type="match status" value="1"/>
</dbReference>
<keyword evidence="7" id="KW-1185">Reference proteome</keyword>
<keyword evidence="2 4" id="KW-0732">Signal</keyword>
<dbReference type="InterPro" id="IPR003591">
    <property type="entry name" value="Leu-rich_rpt_typical-subtyp"/>
</dbReference>
<keyword evidence="1" id="KW-0433">Leucine-rich repeat</keyword>
<dbReference type="SMART" id="SM00364">
    <property type="entry name" value="LRR_BAC"/>
    <property type="match status" value="7"/>
</dbReference>
<dbReference type="Pfam" id="PF13855">
    <property type="entry name" value="LRR_8"/>
    <property type="match status" value="3"/>
</dbReference>
<reference evidence="6 7" key="1">
    <citation type="submission" date="2023-11" db="EMBL/GenBank/DDBJ databases">
        <title>Halocaridina rubra genome assembly.</title>
        <authorList>
            <person name="Smith C."/>
        </authorList>
    </citation>
    <scope>NUCLEOTIDE SEQUENCE [LARGE SCALE GENOMIC DNA]</scope>
    <source>
        <strain evidence="6">EP-1</strain>
        <tissue evidence="6">Whole</tissue>
    </source>
</reference>
<dbReference type="SMART" id="SM00369">
    <property type="entry name" value="LRR_TYP"/>
    <property type="match status" value="10"/>
</dbReference>
<evidence type="ECO:0000256" key="1">
    <source>
        <dbReference type="ARBA" id="ARBA00022614"/>
    </source>
</evidence>
<accession>A0AAN8WVH6</accession>
<dbReference type="FunFam" id="3.80.10.10:FF:001360">
    <property type="entry name" value="Uncharacterized protein"/>
    <property type="match status" value="1"/>
</dbReference>
<dbReference type="Proteomes" id="UP001381693">
    <property type="component" value="Unassembled WGS sequence"/>
</dbReference>
<proteinExistence type="predicted"/>
<dbReference type="GO" id="GO:0005886">
    <property type="term" value="C:plasma membrane"/>
    <property type="evidence" value="ECO:0007669"/>
    <property type="project" value="TreeGrafter"/>
</dbReference>
<feature type="domain" description="LRRCT" evidence="5">
    <location>
        <begin position="403"/>
        <end position="456"/>
    </location>
</feature>